<dbReference type="SUPFAM" id="SSF63380">
    <property type="entry name" value="Riboflavin synthase domain-like"/>
    <property type="match status" value="1"/>
</dbReference>
<feature type="transmembrane region" description="Helical" evidence="13">
    <location>
        <begin position="198"/>
        <end position="216"/>
    </location>
</feature>
<keyword evidence="8 13" id="KW-1133">Transmembrane helix</keyword>
<evidence type="ECO:0000256" key="10">
    <source>
        <dbReference type="ARBA" id="ARBA00023004"/>
    </source>
</evidence>
<dbReference type="InterPro" id="IPR017927">
    <property type="entry name" value="FAD-bd_FR_type"/>
</dbReference>
<dbReference type="InterPro" id="IPR013112">
    <property type="entry name" value="FAD-bd_8"/>
</dbReference>
<evidence type="ECO:0000256" key="12">
    <source>
        <dbReference type="ARBA" id="ARBA00023136"/>
    </source>
</evidence>
<comment type="cofactor">
    <cofactor evidence="1">
        <name>FAD</name>
        <dbReference type="ChEBI" id="CHEBI:57692"/>
    </cofactor>
</comment>
<accession>A0ABV7VAC4</accession>
<evidence type="ECO:0000256" key="2">
    <source>
        <dbReference type="ARBA" id="ARBA00004141"/>
    </source>
</evidence>
<comment type="caution">
    <text evidence="15">The sequence shown here is derived from an EMBL/GenBank/DDBJ whole genome shotgun (WGS) entry which is preliminary data.</text>
</comment>
<evidence type="ECO:0000256" key="1">
    <source>
        <dbReference type="ARBA" id="ARBA00001974"/>
    </source>
</evidence>
<keyword evidence="4 13" id="KW-0812">Transmembrane</keyword>
<gene>
    <name evidence="15" type="ORF">ACFOOQ_02525</name>
</gene>
<evidence type="ECO:0000256" key="7">
    <source>
        <dbReference type="ARBA" id="ARBA00022827"/>
    </source>
</evidence>
<dbReference type="InterPro" id="IPR039261">
    <property type="entry name" value="FNR_nucleotide-bd"/>
</dbReference>
<dbReference type="PROSITE" id="PS51384">
    <property type="entry name" value="FAD_FR"/>
    <property type="match status" value="1"/>
</dbReference>
<dbReference type="InterPro" id="IPR050415">
    <property type="entry name" value="MRET"/>
</dbReference>
<feature type="domain" description="FAD-binding FR-type" evidence="14">
    <location>
        <begin position="219"/>
        <end position="321"/>
    </location>
</feature>
<protein>
    <submittedName>
        <fullName evidence="15">Ferric reductase-like transmembrane domain-containing protein</fullName>
    </submittedName>
</protein>
<keyword evidence="7" id="KW-0274">FAD</keyword>
<keyword evidence="9" id="KW-0560">Oxidoreductase</keyword>
<dbReference type="Gene3D" id="2.40.30.10">
    <property type="entry name" value="Translation factors"/>
    <property type="match status" value="1"/>
</dbReference>
<dbReference type="InterPro" id="IPR017938">
    <property type="entry name" value="Riboflavin_synthase-like_b-brl"/>
</dbReference>
<keyword evidence="12 13" id="KW-0472">Membrane</keyword>
<evidence type="ECO:0000256" key="3">
    <source>
        <dbReference type="ARBA" id="ARBA00022630"/>
    </source>
</evidence>
<evidence type="ECO:0000256" key="6">
    <source>
        <dbReference type="ARBA" id="ARBA00022723"/>
    </source>
</evidence>
<keyword evidence="5" id="KW-0001">2Fe-2S</keyword>
<dbReference type="PANTHER" id="PTHR47354:SF8">
    <property type="entry name" value="1,2-PHENYLACETYL-COA EPOXIDASE, SUBUNIT E"/>
    <property type="match status" value="1"/>
</dbReference>
<evidence type="ECO:0000256" key="8">
    <source>
        <dbReference type="ARBA" id="ARBA00022989"/>
    </source>
</evidence>
<dbReference type="CDD" id="cd06198">
    <property type="entry name" value="FNR_like_3"/>
    <property type="match status" value="1"/>
</dbReference>
<feature type="transmembrane region" description="Helical" evidence="13">
    <location>
        <begin position="172"/>
        <end position="192"/>
    </location>
</feature>
<keyword evidence="11" id="KW-0411">Iron-sulfur</keyword>
<comment type="subcellular location">
    <subcellularLocation>
        <location evidence="2">Membrane</location>
        <topology evidence="2">Multi-pass membrane protein</topology>
    </subcellularLocation>
</comment>
<feature type="transmembrane region" description="Helical" evidence="13">
    <location>
        <begin position="143"/>
        <end position="160"/>
    </location>
</feature>
<evidence type="ECO:0000256" key="11">
    <source>
        <dbReference type="ARBA" id="ARBA00023014"/>
    </source>
</evidence>
<evidence type="ECO:0000313" key="16">
    <source>
        <dbReference type="Proteomes" id="UP001595711"/>
    </source>
</evidence>
<sequence length="445" mass="49709">MTVASKLRNAFLLVVILLTAVWLASLPADAWGLSFWSLRNSLIYYTGILSIGLMSIAVILAARPVQIESLLGGLDKFYRLHKWLGIAAALLAIAHWLLEKAPRWLVQFGWLAPRQRSPRSAAGATGFDFFRDLHGLAAHLGEWGFYLVLVLVALALWKRFPYRYFFMVHRLLAAVYLLLVFHSVVLMGPAYWSAPIGPLLGILMAAGSVAAAISLFSRIGQSRKAVGRIEALTHHQQNAVLDVVIRLDTAWPGHDAGQFAFVDFGGDEGAHPFSITSAWRRDGRLSFHIKGLGDYTRRLPEQLFVGQTVTVEGPYGRFDFKGARHRQIWIGGGMGISPFLAGLQTHADRRPQDHVDLIYTTRVPAEAYIARVRGLAAQAGIRFHLLVEQTDGRLTLERLEAMIPEWKEADIWFSGPAKFGEALRDSMIAKGFDAEHFHQEMFDMR</sequence>
<feature type="transmembrane region" description="Helical" evidence="13">
    <location>
        <begin position="83"/>
        <end position="98"/>
    </location>
</feature>
<proteinExistence type="predicted"/>
<feature type="transmembrane region" description="Helical" evidence="13">
    <location>
        <begin position="42"/>
        <end position="62"/>
    </location>
</feature>
<reference evidence="16" key="1">
    <citation type="journal article" date="2019" name="Int. J. Syst. Evol. Microbiol.">
        <title>The Global Catalogue of Microorganisms (GCM) 10K type strain sequencing project: providing services to taxonomists for standard genome sequencing and annotation.</title>
        <authorList>
            <consortium name="The Broad Institute Genomics Platform"/>
            <consortium name="The Broad Institute Genome Sequencing Center for Infectious Disease"/>
            <person name="Wu L."/>
            <person name="Ma J."/>
        </authorList>
    </citation>
    <scope>NUCLEOTIDE SEQUENCE [LARGE SCALE GENOMIC DNA]</scope>
    <source>
        <strain evidence="16">KCTC 42182</strain>
    </source>
</reference>
<dbReference type="Pfam" id="PF08022">
    <property type="entry name" value="FAD_binding_8"/>
    <property type="match status" value="1"/>
</dbReference>
<keyword evidence="16" id="KW-1185">Reference proteome</keyword>
<dbReference type="Gene3D" id="3.40.50.80">
    <property type="entry name" value="Nucleotide-binding domain of ferredoxin-NADP reductase (FNR) module"/>
    <property type="match status" value="1"/>
</dbReference>
<keyword evidence="10" id="KW-0408">Iron</keyword>
<dbReference type="EMBL" id="JBHRYJ010000001">
    <property type="protein sequence ID" value="MFC3674399.1"/>
    <property type="molecule type" value="Genomic_DNA"/>
</dbReference>
<dbReference type="SUPFAM" id="SSF52343">
    <property type="entry name" value="Ferredoxin reductase-like, C-terminal NADP-linked domain"/>
    <property type="match status" value="1"/>
</dbReference>
<dbReference type="Pfam" id="PF01794">
    <property type="entry name" value="Ferric_reduct"/>
    <property type="match status" value="1"/>
</dbReference>
<keyword evidence="6" id="KW-0479">Metal-binding</keyword>
<evidence type="ECO:0000313" key="15">
    <source>
        <dbReference type="EMBL" id="MFC3674399.1"/>
    </source>
</evidence>
<dbReference type="RefSeq" id="WP_379721296.1">
    <property type="nucleotide sequence ID" value="NZ_JBHRYJ010000001.1"/>
</dbReference>
<evidence type="ECO:0000256" key="13">
    <source>
        <dbReference type="SAM" id="Phobius"/>
    </source>
</evidence>
<evidence type="ECO:0000259" key="14">
    <source>
        <dbReference type="PROSITE" id="PS51384"/>
    </source>
</evidence>
<dbReference type="Proteomes" id="UP001595711">
    <property type="component" value="Unassembled WGS sequence"/>
</dbReference>
<dbReference type="PANTHER" id="PTHR47354">
    <property type="entry name" value="NADH OXIDOREDUCTASE HCR"/>
    <property type="match status" value="1"/>
</dbReference>
<keyword evidence="3" id="KW-0285">Flavoprotein</keyword>
<evidence type="ECO:0000256" key="9">
    <source>
        <dbReference type="ARBA" id="ARBA00023002"/>
    </source>
</evidence>
<evidence type="ECO:0000256" key="5">
    <source>
        <dbReference type="ARBA" id="ARBA00022714"/>
    </source>
</evidence>
<evidence type="ECO:0000256" key="4">
    <source>
        <dbReference type="ARBA" id="ARBA00022692"/>
    </source>
</evidence>
<dbReference type="InterPro" id="IPR013130">
    <property type="entry name" value="Fe3_Rdtase_TM_dom"/>
</dbReference>
<name>A0ABV7VAC4_9PROT</name>
<organism evidence="15 16">
    <name type="scientific">Ferrovibrio xuzhouensis</name>
    <dbReference type="NCBI Taxonomy" id="1576914"/>
    <lineage>
        <taxon>Bacteria</taxon>
        <taxon>Pseudomonadati</taxon>
        <taxon>Pseudomonadota</taxon>
        <taxon>Alphaproteobacteria</taxon>
        <taxon>Rhodospirillales</taxon>
        <taxon>Rhodospirillaceae</taxon>
        <taxon>Ferrovibrio</taxon>
    </lineage>
</organism>